<feature type="non-terminal residue" evidence="2">
    <location>
        <position position="1"/>
    </location>
</feature>
<dbReference type="EMBL" id="BKCJ010427856">
    <property type="protein sequence ID" value="GFA45952.1"/>
    <property type="molecule type" value="Genomic_DNA"/>
</dbReference>
<proteinExistence type="predicted"/>
<dbReference type="AlphaFoldDB" id="A0A699JNF0"/>
<evidence type="ECO:0000256" key="1">
    <source>
        <dbReference type="SAM" id="MobiDB-lite"/>
    </source>
</evidence>
<accession>A0A699JNF0</accession>
<feature type="compositionally biased region" description="Basic and acidic residues" evidence="1">
    <location>
        <begin position="29"/>
        <end position="38"/>
    </location>
</feature>
<gene>
    <name evidence="2" type="ORF">Tci_617924</name>
</gene>
<reference evidence="2" key="1">
    <citation type="journal article" date="2019" name="Sci. Rep.">
        <title>Draft genome of Tanacetum cinerariifolium, the natural source of mosquito coil.</title>
        <authorList>
            <person name="Yamashiro T."/>
            <person name="Shiraishi A."/>
            <person name="Satake H."/>
            <person name="Nakayama K."/>
        </authorList>
    </citation>
    <scope>NUCLEOTIDE SEQUENCE</scope>
</reference>
<evidence type="ECO:0000313" key="2">
    <source>
        <dbReference type="EMBL" id="GFA45952.1"/>
    </source>
</evidence>
<organism evidence="2">
    <name type="scientific">Tanacetum cinerariifolium</name>
    <name type="common">Dalmatian daisy</name>
    <name type="synonym">Chrysanthemum cinerariifolium</name>
    <dbReference type="NCBI Taxonomy" id="118510"/>
    <lineage>
        <taxon>Eukaryota</taxon>
        <taxon>Viridiplantae</taxon>
        <taxon>Streptophyta</taxon>
        <taxon>Embryophyta</taxon>
        <taxon>Tracheophyta</taxon>
        <taxon>Spermatophyta</taxon>
        <taxon>Magnoliopsida</taxon>
        <taxon>eudicotyledons</taxon>
        <taxon>Gunneridae</taxon>
        <taxon>Pentapetalae</taxon>
        <taxon>asterids</taxon>
        <taxon>campanulids</taxon>
        <taxon>Asterales</taxon>
        <taxon>Asteraceae</taxon>
        <taxon>Asteroideae</taxon>
        <taxon>Anthemideae</taxon>
        <taxon>Anthemidinae</taxon>
        <taxon>Tanacetum</taxon>
    </lineage>
</organism>
<comment type="caution">
    <text evidence="2">The sequence shown here is derived from an EMBL/GenBank/DDBJ whole genome shotgun (WGS) entry which is preliminary data.</text>
</comment>
<protein>
    <submittedName>
        <fullName evidence="2">Uncharacterized protein</fullName>
    </submittedName>
</protein>
<sequence>SEENEKRVGSRKKRAAGSSTKQKSPKKQKVNDQESVDSDKELMKCLKLVLGTMVADDVHVYKLTRLDGSYRHFSTFSRILEVLDRQDVLDLHKIVMERFPDNDPEGYDLILWEDLKTLMDASKDDEIWKNQQDWKLLSWKLYETC</sequence>
<feature type="region of interest" description="Disordered" evidence="1">
    <location>
        <begin position="1"/>
        <end position="38"/>
    </location>
</feature>
<name>A0A699JNF0_TANCI</name>